<evidence type="ECO:0000256" key="1">
    <source>
        <dbReference type="SAM" id="Phobius"/>
    </source>
</evidence>
<name>A0A1A9GM26_9ACTN</name>
<feature type="transmembrane region" description="Helical" evidence="1">
    <location>
        <begin position="141"/>
        <end position="163"/>
    </location>
</feature>
<dbReference type="KEGG" id="ndk:I601_2228"/>
<gene>
    <name evidence="2" type="ORF">I601_2228</name>
</gene>
<dbReference type="AlphaFoldDB" id="A0A1A9GM26"/>
<feature type="transmembrane region" description="Helical" evidence="1">
    <location>
        <begin position="83"/>
        <end position="107"/>
    </location>
</feature>
<protein>
    <submittedName>
        <fullName evidence="2">Uncharacterized protein</fullName>
    </submittedName>
</protein>
<reference evidence="2 3" key="1">
    <citation type="submission" date="2016-03" db="EMBL/GenBank/DDBJ databases">
        <title>Complete genome sequence of a soil Actinobacterium, Nocardioides dokdonensis FR1436.</title>
        <authorList>
            <person name="Kwon S.-K."/>
            <person name="Kim K."/>
            <person name="Kim J.F."/>
        </authorList>
    </citation>
    <scope>NUCLEOTIDE SEQUENCE [LARGE SCALE GENOMIC DNA]</scope>
    <source>
        <strain evidence="2 3">FR1436</strain>
    </source>
</reference>
<dbReference type="STRING" id="1300347.I601_2228"/>
<feature type="transmembrane region" description="Helical" evidence="1">
    <location>
        <begin position="119"/>
        <end position="135"/>
    </location>
</feature>
<dbReference type="RefSeq" id="WP_068109426.1">
    <property type="nucleotide sequence ID" value="NZ_CP015079.1"/>
</dbReference>
<keyword evidence="1" id="KW-1133">Transmembrane helix</keyword>
<dbReference type="PATRIC" id="fig|1300347.3.peg.2222"/>
<keyword evidence="1" id="KW-0812">Transmembrane</keyword>
<feature type="transmembrane region" description="Helical" evidence="1">
    <location>
        <begin position="53"/>
        <end position="71"/>
    </location>
</feature>
<accession>A0A1A9GM26</accession>
<evidence type="ECO:0000313" key="2">
    <source>
        <dbReference type="EMBL" id="ANH38653.1"/>
    </source>
</evidence>
<organism evidence="2 3">
    <name type="scientific">Nocardioides dokdonensis FR1436</name>
    <dbReference type="NCBI Taxonomy" id="1300347"/>
    <lineage>
        <taxon>Bacteria</taxon>
        <taxon>Bacillati</taxon>
        <taxon>Actinomycetota</taxon>
        <taxon>Actinomycetes</taxon>
        <taxon>Propionibacteriales</taxon>
        <taxon>Nocardioidaceae</taxon>
        <taxon>Nocardioides</taxon>
    </lineage>
</organism>
<keyword evidence="3" id="KW-1185">Reference proteome</keyword>
<dbReference type="OrthoDB" id="3790773at2"/>
<dbReference type="Proteomes" id="UP000077868">
    <property type="component" value="Chromosome"/>
</dbReference>
<sequence length="177" mass="17822">MKPLLTVVIGLLLTVGDLRIGDGELAPDLLPDPVGWVLVAVALGRLAHLHQGFRLGAVAAWVGAAISVPLWPGLAGLGEVEPLLGLATGIVDLVVVAGVLSGVVAVVPTRSDGARSLRTAYVVVAVVFTLLAVGAEVSVAFAVLALTAGLVNLVVLVIVLVFLGRVARDPEAVPSGG</sequence>
<dbReference type="EMBL" id="CP015079">
    <property type="protein sequence ID" value="ANH38653.1"/>
    <property type="molecule type" value="Genomic_DNA"/>
</dbReference>
<evidence type="ECO:0000313" key="3">
    <source>
        <dbReference type="Proteomes" id="UP000077868"/>
    </source>
</evidence>
<proteinExistence type="predicted"/>
<keyword evidence="1" id="KW-0472">Membrane</keyword>